<evidence type="ECO:0000256" key="6">
    <source>
        <dbReference type="ARBA" id="ARBA00037908"/>
    </source>
</evidence>
<dbReference type="EMBL" id="JBHYTS010000054">
    <property type="protein sequence ID" value="MFE1754222.1"/>
    <property type="molecule type" value="Genomic_DNA"/>
</dbReference>
<comment type="function">
    <text evidence="5">Catalyzes the oxidation of 2-deoxy-scyllo-inosamine (DOIA) with NAD(+) or NADP(+), forming 3-amino-2,3-dideoxy-scyllo-inosose (amino-DOI).</text>
</comment>
<keyword evidence="15" id="KW-1185">Reference proteome</keyword>
<feature type="domain" description="Enoyl reductase (ER)" evidence="13">
    <location>
        <begin position="11"/>
        <end position="339"/>
    </location>
</feature>
<evidence type="ECO:0000313" key="14">
    <source>
        <dbReference type="EMBL" id="MFE1754222.1"/>
    </source>
</evidence>
<evidence type="ECO:0000256" key="5">
    <source>
        <dbReference type="ARBA" id="ARBA00037678"/>
    </source>
</evidence>
<dbReference type="Pfam" id="PF00107">
    <property type="entry name" value="ADH_zinc_N"/>
    <property type="match status" value="1"/>
</dbReference>
<keyword evidence="2 12" id="KW-0479">Metal-binding</keyword>
<keyword evidence="3 12" id="KW-0862">Zinc</keyword>
<evidence type="ECO:0000256" key="9">
    <source>
        <dbReference type="ARBA" id="ARBA00039387"/>
    </source>
</evidence>
<dbReference type="Pfam" id="PF08240">
    <property type="entry name" value="ADH_N"/>
    <property type="match status" value="1"/>
</dbReference>
<comment type="similarity">
    <text evidence="7">Belongs to the zinc-containing alcohol dehydrogenase family. DOIA dehydrogenase subfamily.</text>
</comment>
<dbReference type="SMART" id="SM00829">
    <property type="entry name" value="PKS_ER"/>
    <property type="match status" value="1"/>
</dbReference>
<evidence type="ECO:0000256" key="1">
    <source>
        <dbReference type="ARBA" id="ARBA00001947"/>
    </source>
</evidence>
<evidence type="ECO:0000259" key="13">
    <source>
        <dbReference type="SMART" id="SM00829"/>
    </source>
</evidence>
<accession>A0ABW6HC72</accession>
<dbReference type="PANTHER" id="PTHR43401">
    <property type="entry name" value="L-THREONINE 3-DEHYDROGENASE"/>
    <property type="match status" value="1"/>
</dbReference>
<gene>
    <name evidence="14" type="ORF">ACFW88_27385</name>
</gene>
<dbReference type="PROSITE" id="PS00059">
    <property type="entry name" value="ADH_ZINC"/>
    <property type="match status" value="1"/>
</dbReference>
<dbReference type="SUPFAM" id="SSF50129">
    <property type="entry name" value="GroES-like"/>
    <property type="match status" value="1"/>
</dbReference>
<dbReference type="Gene3D" id="3.90.180.10">
    <property type="entry name" value="Medium-chain alcohol dehydrogenases, catalytic domain"/>
    <property type="match status" value="1"/>
</dbReference>
<proteinExistence type="inferred from homology"/>
<comment type="catalytic activity">
    <reaction evidence="10">
        <text>2-deoxy-scyllo-inosamine + NAD(+) = 3-amino-2,3-dideoxy-scyllo-inosose + NADH + H(+)</text>
        <dbReference type="Rhea" id="RHEA:33883"/>
        <dbReference type="ChEBI" id="CHEBI:15378"/>
        <dbReference type="ChEBI" id="CHEBI:57540"/>
        <dbReference type="ChEBI" id="CHEBI:57945"/>
        <dbReference type="ChEBI" id="CHEBI:65002"/>
        <dbReference type="ChEBI" id="CHEBI:65003"/>
        <dbReference type="EC" id="1.1.1.329"/>
    </reaction>
</comment>
<keyword evidence="4" id="KW-0560">Oxidoreductase</keyword>
<comment type="cofactor">
    <cofactor evidence="1 12">
        <name>Zn(2+)</name>
        <dbReference type="ChEBI" id="CHEBI:29105"/>
    </cofactor>
</comment>
<protein>
    <recommendedName>
        <fullName evidence="9">2-deoxy-scyllo-inosamine dehydrogenase</fullName>
        <ecNumber evidence="8">1.1.1.329</ecNumber>
    </recommendedName>
</protein>
<dbReference type="InterPro" id="IPR036291">
    <property type="entry name" value="NAD(P)-bd_dom_sf"/>
</dbReference>
<organism evidence="14 15">
    <name type="scientific">Streptomyces anandii</name>
    <dbReference type="NCBI Taxonomy" id="285454"/>
    <lineage>
        <taxon>Bacteria</taxon>
        <taxon>Bacillati</taxon>
        <taxon>Actinomycetota</taxon>
        <taxon>Actinomycetes</taxon>
        <taxon>Kitasatosporales</taxon>
        <taxon>Streptomycetaceae</taxon>
        <taxon>Streptomyces</taxon>
    </lineage>
</organism>
<evidence type="ECO:0000256" key="8">
    <source>
        <dbReference type="ARBA" id="ARBA00039102"/>
    </source>
</evidence>
<comment type="caution">
    <text evidence="14">The sequence shown here is derived from an EMBL/GenBank/DDBJ whole genome shotgun (WGS) entry which is preliminary data.</text>
</comment>
<evidence type="ECO:0000256" key="10">
    <source>
        <dbReference type="ARBA" id="ARBA00048685"/>
    </source>
</evidence>
<dbReference type="InterPro" id="IPR013154">
    <property type="entry name" value="ADH-like_N"/>
</dbReference>
<dbReference type="Proteomes" id="UP001599756">
    <property type="component" value="Unassembled WGS sequence"/>
</dbReference>
<dbReference type="RefSeq" id="WP_381829844.1">
    <property type="nucleotide sequence ID" value="NZ_JBHYTS010000054.1"/>
</dbReference>
<evidence type="ECO:0000256" key="2">
    <source>
        <dbReference type="ARBA" id="ARBA00022723"/>
    </source>
</evidence>
<sequence>MSQLIRRVLVRSLDDIVVEKAPAPVPGNDELLVRTAVVGVCGSDTHAAAGHHPFIDLPYHPGHEAVGVVVAAGRAAEDFAPGDRVIVEPNLYCGRCAQCRSGRYNICQELKVFGCQTPGALADLFTIPADRVHRVPEGMTDMQAVLVEPLATPVHAVGKAGDLTGRTVAVLGAGPIGLFTLVAARHAGAERIVVTDLRQGKRDRALRLGADAALPADASDLAALARTELGGPADVVFDCVAREQSMAQATDLIAKGGHIVVVGVGAAGTTPIRLDLVQDREIRIEGTLMYTADDYRLALSLISSHSFDTAEIVTATFPLEETAAAFRTSLAPEHVKVVVTVDGP</sequence>
<evidence type="ECO:0000256" key="4">
    <source>
        <dbReference type="ARBA" id="ARBA00023002"/>
    </source>
</evidence>
<dbReference type="InterPro" id="IPR020843">
    <property type="entry name" value="ER"/>
</dbReference>
<evidence type="ECO:0000256" key="11">
    <source>
        <dbReference type="ARBA" id="ARBA00049085"/>
    </source>
</evidence>
<dbReference type="PANTHER" id="PTHR43401:SF2">
    <property type="entry name" value="L-THREONINE 3-DEHYDROGENASE"/>
    <property type="match status" value="1"/>
</dbReference>
<comment type="catalytic activity">
    <reaction evidence="11">
        <text>2-deoxy-scyllo-inosamine + NADP(+) = 3-amino-2,3-dideoxy-scyllo-inosose + NADPH + H(+)</text>
        <dbReference type="Rhea" id="RHEA:33879"/>
        <dbReference type="ChEBI" id="CHEBI:15378"/>
        <dbReference type="ChEBI" id="CHEBI:57783"/>
        <dbReference type="ChEBI" id="CHEBI:58349"/>
        <dbReference type="ChEBI" id="CHEBI:65002"/>
        <dbReference type="ChEBI" id="CHEBI:65003"/>
        <dbReference type="EC" id="1.1.1.329"/>
    </reaction>
</comment>
<reference evidence="14 15" key="1">
    <citation type="submission" date="2024-09" db="EMBL/GenBank/DDBJ databases">
        <title>The Natural Products Discovery Center: Release of the First 8490 Sequenced Strains for Exploring Actinobacteria Biosynthetic Diversity.</title>
        <authorList>
            <person name="Kalkreuter E."/>
            <person name="Kautsar S.A."/>
            <person name="Yang D."/>
            <person name="Bader C.D."/>
            <person name="Teijaro C.N."/>
            <person name="Fluegel L."/>
            <person name="Davis C.M."/>
            <person name="Simpson J.R."/>
            <person name="Lauterbach L."/>
            <person name="Steele A.D."/>
            <person name="Gui C."/>
            <person name="Meng S."/>
            <person name="Li G."/>
            <person name="Viehrig K."/>
            <person name="Ye F."/>
            <person name="Su P."/>
            <person name="Kiefer A.F."/>
            <person name="Nichols A."/>
            <person name="Cepeda A.J."/>
            <person name="Yan W."/>
            <person name="Fan B."/>
            <person name="Jiang Y."/>
            <person name="Adhikari A."/>
            <person name="Zheng C.-J."/>
            <person name="Schuster L."/>
            <person name="Cowan T.M."/>
            <person name="Smanski M.J."/>
            <person name="Chevrette M.G."/>
            <person name="De Carvalho L.P.S."/>
            <person name="Shen B."/>
        </authorList>
    </citation>
    <scope>NUCLEOTIDE SEQUENCE [LARGE SCALE GENOMIC DNA]</scope>
    <source>
        <strain evidence="14 15">NPDC059500</strain>
    </source>
</reference>
<dbReference type="InterPro" id="IPR011032">
    <property type="entry name" value="GroES-like_sf"/>
</dbReference>
<dbReference type="Gene3D" id="3.40.50.720">
    <property type="entry name" value="NAD(P)-binding Rossmann-like Domain"/>
    <property type="match status" value="1"/>
</dbReference>
<name>A0ABW6HC72_9ACTN</name>
<evidence type="ECO:0000256" key="12">
    <source>
        <dbReference type="RuleBase" id="RU361277"/>
    </source>
</evidence>
<dbReference type="SUPFAM" id="SSF51735">
    <property type="entry name" value="NAD(P)-binding Rossmann-fold domains"/>
    <property type="match status" value="1"/>
</dbReference>
<dbReference type="InterPro" id="IPR002328">
    <property type="entry name" value="ADH_Zn_CS"/>
</dbReference>
<comment type="pathway">
    <text evidence="6">Metabolic intermediate biosynthesis; 2-deoxystreptamine biosynthesis; 2-deoxystreptamine from D-glucose 6-phosphate: step 3/4.</text>
</comment>
<dbReference type="EC" id="1.1.1.329" evidence="8"/>
<evidence type="ECO:0000256" key="3">
    <source>
        <dbReference type="ARBA" id="ARBA00022833"/>
    </source>
</evidence>
<dbReference type="InterPro" id="IPR050129">
    <property type="entry name" value="Zn_alcohol_dh"/>
</dbReference>
<dbReference type="InterPro" id="IPR013149">
    <property type="entry name" value="ADH-like_C"/>
</dbReference>
<evidence type="ECO:0000256" key="7">
    <source>
        <dbReference type="ARBA" id="ARBA00038004"/>
    </source>
</evidence>
<evidence type="ECO:0000313" key="15">
    <source>
        <dbReference type="Proteomes" id="UP001599756"/>
    </source>
</evidence>